<dbReference type="PANTHER" id="PTHR43685">
    <property type="entry name" value="GLYCOSYLTRANSFERASE"/>
    <property type="match status" value="1"/>
</dbReference>
<evidence type="ECO:0000313" key="2">
    <source>
        <dbReference type="EMBL" id="CAA9324079.1"/>
    </source>
</evidence>
<dbReference type="InterPro" id="IPR001173">
    <property type="entry name" value="Glyco_trans_2-like"/>
</dbReference>
<gene>
    <name evidence="2" type="ORF">AVDCRST_MAG16-948</name>
</gene>
<protein>
    <recommendedName>
        <fullName evidence="1">Glycosyltransferase 2-like domain-containing protein</fullName>
    </recommendedName>
</protein>
<reference evidence="2" key="1">
    <citation type="submission" date="2020-02" db="EMBL/GenBank/DDBJ databases">
        <authorList>
            <person name="Meier V. D."/>
        </authorList>
    </citation>
    <scope>NUCLEOTIDE SEQUENCE</scope>
    <source>
        <strain evidence="2">AVDCRST_MAG16</strain>
    </source>
</reference>
<sequence length="422" mass="45888">MDRIFGHTSSMGYALRVMDVTRPLSALSVDPGVDGVGLLLRDGDRPLGFLLLPDPGPSLSPTELERLAVGAGADGLHVERLRRQLLRRHGDDTATEVPSGTVTVAVCTRNRPDDLGHCLDSIDRARRAFAGDVEVLVVDNAPPDDATQRVVEQRPGVRYVREPLAGLDVARNRALAECRGQWLAFVDDDVRVDDRWLVGLAAARREHPDVAGLVGLVLPAELETEAQVRFEHRGGFGRGFVQRRWDGRHGPGGWLHPLGAGEFGAGCDMAFDVAVLRALGGFDDALDTGAPLPGGGDLDIFFRVLAAGHVLVYEPRMAVFHRHRRGMDELRRQYASWGTGLAAYLGARWATPAERPLILRLVVWWLDDQTKRLASALRSRDRVEIRMAAAELAGGAVGVGGYARSRRRMAARRAALVSGAAQ</sequence>
<dbReference type="InterPro" id="IPR029044">
    <property type="entry name" value="Nucleotide-diphossugar_trans"/>
</dbReference>
<dbReference type="AlphaFoldDB" id="A0A6J4L671"/>
<proteinExistence type="predicted"/>
<feature type="domain" description="Glycosyltransferase 2-like" evidence="1">
    <location>
        <begin position="103"/>
        <end position="212"/>
    </location>
</feature>
<evidence type="ECO:0000259" key="1">
    <source>
        <dbReference type="Pfam" id="PF00535"/>
    </source>
</evidence>
<dbReference type="Pfam" id="PF00535">
    <property type="entry name" value="Glycos_transf_2"/>
    <property type="match status" value="1"/>
</dbReference>
<dbReference type="InterPro" id="IPR050834">
    <property type="entry name" value="Glycosyltransf_2"/>
</dbReference>
<dbReference type="Gene3D" id="3.90.550.10">
    <property type="entry name" value="Spore Coat Polysaccharide Biosynthesis Protein SpsA, Chain A"/>
    <property type="match status" value="1"/>
</dbReference>
<dbReference type="EMBL" id="CADCUE010000077">
    <property type="protein sequence ID" value="CAA9324079.1"/>
    <property type="molecule type" value="Genomic_DNA"/>
</dbReference>
<accession>A0A6J4L671</accession>
<organism evidence="2">
    <name type="scientific">uncultured Frankineae bacterium</name>
    <dbReference type="NCBI Taxonomy" id="437475"/>
    <lineage>
        <taxon>Bacteria</taxon>
        <taxon>Bacillati</taxon>
        <taxon>Actinomycetota</taxon>
        <taxon>Actinomycetes</taxon>
        <taxon>Frankiales</taxon>
        <taxon>environmental samples</taxon>
    </lineage>
</organism>
<dbReference type="PANTHER" id="PTHR43685:SF2">
    <property type="entry name" value="GLYCOSYLTRANSFERASE 2-LIKE DOMAIN-CONTAINING PROTEIN"/>
    <property type="match status" value="1"/>
</dbReference>
<name>A0A6J4L671_9ACTN</name>
<dbReference type="SUPFAM" id="SSF53448">
    <property type="entry name" value="Nucleotide-diphospho-sugar transferases"/>
    <property type="match status" value="1"/>
</dbReference>